<name>A0A6N6RIS7_9FLAO</name>
<dbReference type="Pfam" id="PF04397">
    <property type="entry name" value="LytTR"/>
    <property type="match status" value="1"/>
</dbReference>
<dbReference type="InterPro" id="IPR007492">
    <property type="entry name" value="LytTR_DNA-bd_dom"/>
</dbReference>
<evidence type="ECO:0000313" key="5">
    <source>
        <dbReference type="Proteomes" id="UP000468650"/>
    </source>
</evidence>
<dbReference type="EMBL" id="WBVO01000001">
    <property type="protein sequence ID" value="KAB2814202.1"/>
    <property type="molecule type" value="Genomic_DNA"/>
</dbReference>
<evidence type="ECO:0000313" key="4">
    <source>
        <dbReference type="EMBL" id="KAB2814202.1"/>
    </source>
</evidence>
<feature type="modified residue" description="4-aspartylphosphate" evidence="1">
    <location>
        <position position="56"/>
    </location>
</feature>
<dbReference type="Proteomes" id="UP000468650">
    <property type="component" value="Unassembled WGS sequence"/>
</dbReference>
<dbReference type="InterPro" id="IPR011006">
    <property type="entry name" value="CheY-like_superfamily"/>
</dbReference>
<feature type="domain" description="HTH LytTR-type" evidence="3">
    <location>
        <begin position="132"/>
        <end position="230"/>
    </location>
</feature>
<dbReference type="AlphaFoldDB" id="A0A6N6RIS7"/>
<dbReference type="Gene3D" id="3.40.50.2300">
    <property type="match status" value="1"/>
</dbReference>
<dbReference type="PROSITE" id="PS50930">
    <property type="entry name" value="HTH_LYTTR"/>
    <property type="match status" value="1"/>
</dbReference>
<dbReference type="SUPFAM" id="SSF52172">
    <property type="entry name" value="CheY-like"/>
    <property type="match status" value="1"/>
</dbReference>
<dbReference type="OrthoDB" id="2168082at2"/>
<sequence length="231" mass="26148">MSTLRTIIVEDDPLAQRNIEHLCSKDDRIELIGSFGNSEDAVDFMTSNDVDLIFLDVELPGESGLDLLENSPALPQVIFATANKEYAFDAFQFEATDFLKKPINTGKFEASVTKAMKRASETKVMREKPNYIFVKSDGRLVKIMIADILFIENVGDYVKVVTNSGNFITYNTMRAVDEKLSTYDFYKVHRSFIVNLSKVVDIEDNSLVIDQKVIPISRSNRQGLMDRLNLL</sequence>
<dbReference type="SMART" id="SM00850">
    <property type="entry name" value="LytTR"/>
    <property type="match status" value="1"/>
</dbReference>
<keyword evidence="1" id="KW-0597">Phosphoprotein</keyword>
<organism evidence="4 5">
    <name type="scientific">Phaeocystidibacter luteus</name>
    <dbReference type="NCBI Taxonomy" id="911197"/>
    <lineage>
        <taxon>Bacteria</taxon>
        <taxon>Pseudomonadati</taxon>
        <taxon>Bacteroidota</taxon>
        <taxon>Flavobacteriia</taxon>
        <taxon>Flavobacteriales</taxon>
        <taxon>Phaeocystidibacteraceae</taxon>
        <taxon>Phaeocystidibacter</taxon>
    </lineage>
</organism>
<protein>
    <submittedName>
        <fullName evidence="4">Response regulator transcription factor</fullName>
    </submittedName>
</protein>
<evidence type="ECO:0000259" key="2">
    <source>
        <dbReference type="PROSITE" id="PS50110"/>
    </source>
</evidence>
<dbReference type="PANTHER" id="PTHR37299:SF1">
    <property type="entry name" value="STAGE 0 SPORULATION PROTEIN A HOMOLOG"/>
    <property type="match status" value="1"/>
</dbReference>
<comment type="caution">
    <text evidence="4">The sequence shown here is derived from an EMBL/GenBank/DDBJ whole genome shotgun (WGS) entry which is preliminary data.</text>
</comment>
<dbReference type="InterPro" id="IPR001789">
    <property type="entry name" value="Sig_transdc_resp-reg_receiver"/>
</dbReference>
<dbReference type="PANTHER" id="PTHR37299">
    <property type="entry name" value="TRANSCRIPTIONAL REGULATOR-RELATED"/>
    <property type="match status" value="1"/>
</dbReference>
<dbReference type="GO" id="GO:0000156">
    <property type="term" value="F:phosphorelay response regulator activity"/>
    <property type="evidence" value="ECO:0007669"/>
    <property type="project" value="InterPro"/>
</dbReference>
<gene>
    <name evidence="4" type="ORF">F8C67_00295</name>
</gene>
<evidence type="ECO:0000259" key="3">
    <source>
        <dbReference type="PROSITE" id="PS50930"/>
    </source>
</evidence>
<reference evidence="4 5" key="1">
    <citation type="submission" date="2019-09" db="EMBL/GenBank/DDBJ databases">
        <title>Genomes of family Cryomorphaceae.</title>
        <authorList>
            <person name="Bowman J.P."/>
        </authorList>
    </citation>
    <scope>NUCLEOTIDE SEQUENCE [LARGE SCALE GENOMIC DNA]</scope>
    <source>
        <strain evidence="4 5">LMG 25704</strain>
    </source>
</reference>
<dbReference type="Pfam" id="PF00072">
    <property type="entry name" value="Response_reg"/>
    <property type="match status" value="1"/>
</dbReference>
<dbReference type="Gene3D" id="2.40.50.1020">
    <property type="entry name" value="LytTr DNA-binding domain"/>
    <property type="match status" value="1"/>
</dbReference>
<accession>A0A6N6RIS7</accession>
<feature type="domain" description="Response regulatory" evidence="2">
    <location>
        <begin position="5"/>
        <end position="116"/>
    </location>
</feature>
<dbReference type="InterPro" id="IPR046947">
    <property type="entry name" value="LytR-like"/>
</dbReference>
<dbReference type="RefSeq" id="WP_151665783.1">
    <property type="nucleotide sequence ID" value="NZ_WBVO01000001.1"/>
</dbReference>
<keyword evidence="5" id="KW-1185">Reference proteome</keyword>
<proteinExistence type="predicted"/>
<dbReference type="GO" id="GO:0003677">
    <property type="term" value="F:DNA binding"/>
    <property type="evidence" value="ECO:0007669"/>
    <property type="project" value="InterPro"/>
</dbReference>
<evidence type="ECO:0000256" key="1">
    <source>
        <dbReference type="PROSITE-ProRule" id="PRU00169"/>
    </source>
</evidence>
<dbReference type="PROSITE" id="PS50110">
    <property type="entry name" value="RESPONSE_REGULATORY"/>
    <property type="match status" value="1"/>
</dbReference>
<dbReference type="SMART" id="SM00448">
    <property type="entry name" value="REC"/>
    <property type="match status" value="1"/>
</dbReference>